<gene>
    <name evidence="1" type="ORF">GX576_00240</name>
</gene>
<protein>
    <submittedName>
        <fullName evidence="1">DUF721 domain-containing protein</fullName>
    </submittedName>
</protein>
<dbReference type="InterPro" id="IPR007922">
    <property type="entry name" value="DciA-like"/>
</dbReference>
<evidence type="ECO:0000313" key="1">
    <source>
        <dbReference type="EMBL" id="NLF52833.1"/>
    </source>
</evidence>
<dbReference type="Pfam" id="PF05258">
    <property type="entry name" value="DciA"/>
    <property type="match status" value="1"/>
</dbReference>
<sequence>MARLLQRFLGSGDALARLQDHASRLRRLQAVLERALPPQLAPLARVTNLKDEVLVISARGGAAAARLKQMTGGLAEHFLQAGYPVQSIKVKVGTPEQASWRRPPPERHISPEAKAGIADFAATLPEDSPLRTSLERLVRRGRD</sequence>
<dbReference type="OrthoDB" id="8526599at2"/>
<accession>A0A7X7LTE6</accession>
<organism evidence="1 2">
    <name type="scientific">Thauera phenolivorans</name>
    <dbReference type="NCBI Taxonomy" id="1792543"/>
    <lineage>
        <taxon>Bacteria</taxon>
        <taxon>Pseudomonadati</taxon>
        <taxon>Pseudomonadota</taxon>
        <taxon>Betaproteobacteria</taxon>
        <taxon>Rhodocyclales</taxon>
        <taxon>Zoogloeaceae</taxon>
        <taxon>Thauera</taxon>
    </lineage>
</organism>
<name>A0A7X7LTE6_9RHOO</name>
<evidence type="ECO:0000313" key="2">
    <source>
        <dbReference type="Proteomes" id="UP000536534"/>
    </source>
</evidence>
<dbReference type="Proteomes" id="UP000536534">
    <property type="component" value="Unassembled WGS sequence"/>
</dbReference>
<comment type="caution">
    <text evidence="1">The sequence shown here is derived from an EMBL/GenBank/DDBJ whole genome shotgun (WGS) entry which is preliminary data.</text>
</comment>
<proteinExistence type="predicted"/>
<dbReference type="AlphaFoldDB" id="A0A7X7LTE6"/>
<dbReference type="RefSeq" id="WP_068803956.1">
    <property type="nucleotide sequence ID" value="NZ_MBFM01000001.1"/>
</dbReference>
<dbReference type="EMBL" id="JAAYYV010000004">
    <property type="protein sequence ID" value="NLF52833.1"/>
    <property type="molecule type" value="Genomic_DNA"/>
</dbReference>
<reference evidence="1 2" key="1">
    <citation type="journal article" date="2020" name="Biotechnol. Biofuels">
        <title>New insights from the biogas microbiome by comprehensive genome-resolved metagenomics of nearly 1600 species originating from multiple anaerobic digesters.</title>
        <authorList>
            <person name="Campanaro S."/>
            <person name="Treu L."/>
            <person name="Rodriguez-R L.M."/>
            <person name="Kovalovszki A."/>
            <person name="Ziels R.M."/>
            <person name="Maus I."/>
            <person name="Zhu X."/>
            <person name="Kougias P.G."/>
            <person name="Basile A."/>
            <person name="Luo G."/>
            <person name="Schluter A."/>
            <person name="Konstantinidis K.T."/>
            <person name="Angelidaki I."/>
        </authorList>
    </citation>
    <scope>NUCLEOTIDE SEQUENCE [LARGE SCALE GENOMIC DNA]</scope>
    <source>
        <strain evidence="1">AS06rmzACSIP_256</strain>
    </source>
</reference>